<dbReference type="eggNOG" id="KOG2726">
    <property type="taxonomic scope" value="Eukaryota"/>
</dbReference>
<evidence type="ECO:0000313" key="6">
    <source>
        <dbReference type="EnsemblProtists" id="EOD13589"/>
    </source>
</evidence>
<evidence type="ECO:0000256" key="4">
    <source>
        <dbReference type="SAM" id="MobiDB-lite"/>
    </source>
</evidence>
<sequence>MVDAFVLDRLREMRKVHDELGAQLEDPAVQANVEEMLRVSRERSKLDSTVEALAEWESLEQRLEEGKELFNEEDAELREMARAEIREVEEAMEALDGRLKLLLLPTGARGGDGSATLVPPHYRCSCSPLTSPHISPHLPHTSPTPPPHLPHTSPTPPPHLPHTSPTSPPQVDEVAVEIKPGDIEMHAARSGGAGGQNVNKVETAIDLTHKPTGIRLFERSQLKNKELALQMLRAKLYQMQVEEQQAAVASQRKMQVGTGSRSEKIRTYNYKDPRCTPTTAQKRCSPVIIMSISGVLTGQIEPIIQQCIALDEQEH</sequence>
<dbReference type="Gene3D" id="6.10.140.1950">
    <property type="match status" value="1"/>
</dbReference>
<dbReference type="SUPFAM" id="SSF75620">
    <property type="entry name" value="Release factor"/>
    <property type="match status" value="1"/>
</dbReference>
<dbReference type="STRING" id="2903.R1DY16"/>
<feature type="region of interest" description="Disordered" evidence="4">
    <location>
        <begin position="133"/>
        <end position="171"/>
    </location>
</feature>
<accession>A0A0D3IQQ4</accession>
<dbReference type="GO" id="GO:0003747">
    <property type="term" value="F:translation release factor activity"/>
    <property type="evidence" value="ECO:0007669"/>
    <property type="project" value="InterPro"/>
</dbReference>
<keyword evidence="7" id="KW-1185">Reference proteome</keyword>
<dbReference type="AlphaFoldDB" id="A0A0D3IQQ4"/>
<protein>
    <recommendedName>
        <fullName evidence="5">Prokaryotic-type class I peptide chain release factors domain-containing protein</fullName>
    </recommendedName>
</protein>
<proteinExistence type="inferred from homology"/>
<dbReference type="Proteomes" id="UP000013827">
    <property type="component" value="Unassembled WGS sequence"/>
</dbReference>
<evidence type="ECO:0000256" key="1">
    <source>
        <dbReference type="ARBA" id="ARBA00010835"/>
    </source>
</evidence>
<evidence type="ECO:0000256" key="2">
    <source>
        <dbReference type="ARBA" id="ARBA00022917"/>
    </source>
</evidence>
<dbReference type="EnsemblProtists" id="EOD13589">
    <property type="protein sequence ID" value="EOD13589"/>
    <property type="gene ID" value="EMIHUDRAFT_66757"/>
</dbReference>
<reference evidence="6" key="2">
    <citation type="submission" date="2024-10" db="UniProtKB">
        <authorList>
            <consortium name="EnsemblProtists"/>
        </authorList>
    </citation>
    <scope>IDENTIFICATION</scope>
</reference>
<dbReference type="Gene3D" id="3.30.70.1660">
    <property type="match status" value="1"/>
</dbReference>
<dbReference type="InterPro" id="IPR050057">
    <property type="entry name" value="Prokaryotic/Mito_RF"/>
</dbReference>
<evidence type="ECO:0000313" key="7">
    <source>
        <dbReference type="Proteomes" id="UP000013827"/>
    </source>
</evidence>
<dbReference type="RefSeq" id="XP_005766018.1">
    <property type="nucleotide sequence ID" value="XM_005765961.1"/>
</dbReference>
<comment type="similarity">
    <text evidence="1">Belongs to the prokaryotic/mitochondrial release factor family.</text>
</comment>
<dbReference type="PaxDb" id="2903-EOD13589"/>
<feature type="coiled-coil region" evidence="3">
    <location>
        <begin position="71"/>
        <end position="98"/>
    </location>
</feature>
<feature type="domain" description="Prokaryotic-type class I peptide chain release factors" evidence="5">
    <location>
        <begin position="189"/>
        <end position="205"/>
    </location>
</feature>
<keyword evidence="3" id="KW-0175">Coiled coil</keyword>
<dbReference type="InterPro" id="IPR000352">
    <property type="entry name" value="Pep_chain_release_fac_I"/>
</dbReference>
<dbReference type="GeneID" id="17259670"/>
<dbReference type="PROSITE" id="PS00745">
    <property type="entry name" value="RF_PROK_I"/>
    <property type="match status" value="1"/>
</dbReference>
<evidence type="ECO:0000256" key="3">
    <source>
        <dbReference type="SAM" id="Coils"/>
    </source>
</evidence>
<evidence type="ECO:0000259" key="5">
    <source>
        <dbReference type="PROSITE" id="PS00745"/>
    </source>
</evidence>
<reference evidence="7" key="1">
    <citation type="journal article" date="2013" name="Nature">
        <title>Pan genome of the phytoplankton Emiliania underpins its global distribution.</title>
        <authorList>
            <person name="Read B.A."/>
            <person name="Kegel J."/>
            <person name="Klute M.J."/>
            <person name="Kuo A."/>
            <person name="Lefebvre S.C."/>
            <person name="Maumus F."/>
            <person name="Mayer C."/>
            <person name="Miller J."/>
            <person name="Monier A."/>
            <person name="Salamov A."/>
            <person name="Young J."/>
            <person name="Aguilar M."/>
            <person name="Claverie J.M."/>
            <person name="Frickenhaus S."/>
            <person name="Gonzalez K."/>
            <person name="Herman E.K."/>
            <person name="Lin Y.C."/>
            <person name="Napier J."/>
            <person name="Ogata H."/>
            <person name="Sarno A.F."/>
            <person name="Shmutz J."/>
            <person name="Schroeder D."/>
            <person name="de Vargas C."/>
            <person name="Verret F."/>
            <person name="von Dassow P."/>
            <person name="Valentin K."/>
            <person name="Van de Peer Y."/>
            <person name="Wheeler G."/>
            <person name="Dacks J.B."/>
            <person name="Delwiche C.F."/>
            <person name="Dyhrman S.T."/>
            <person name="Glockner G."/>
            <person name="John U."/>
            <person name="Richards T."/>
            <person name="Worden A.Z."/>
            <person name="Zhang X."/>
            <person name="Grigoriev I.V."/>
            <person name="Allen A.E."/>
            <person name="Bidle K."/>
            <person name="Borodovsky M."/>
            <person name="Bowler C."/>
            <person name="Brownlee C."/>
            <person name="Cock J.M."/>
            <person name="Elias M."/>
            <person name="Gladyshev V.N."/>
            <person name="Groth M."/>
            <person name="Guda C."/>
            <person name="Hadaegh A."/>
            <person name="Iglesias-Rodriguez M.D."/>
            <person name="Jenkins J."/>
            <person name="Jones B.M."/>
            <person name="Lawson T."/>
            <person name="Leese F."/>
            <person name="Lindquist E."/>
            <person name="Lobanov A."/>
            <person name="Lomsadze A."/>
            <person name="Malik S.B."/>
            <person name="Marsh M.E."/>
            <person name="Mackinder L."/>
            <person name="Mock T."/>
            <person name="Mueller-Roeber B."/>
            <person name="Pagarete A."/>
            <person name="Parker M."/>
            <person name="Probert I."/>
            <person name="Quesneville H."/>
            <person name="Raines C."/>
            <person name="Rensing S.A."/>
            <person name="Riano-Pachon D.M."/>
            <person name="Richier S."/>
            <person name="Rokitta S."/>
            <person name="Shiraiwa Y."/>
            <person name="Soanes D.M."/>
            <person name="van der Giezen M."/>
            <person name="Wahlund T.M."/>
            <person name="Williams B."/>
            <person name="Wilson W."/>
            <person name="Wolfe G."/>
            <person name="Wurch L.L."/>
        </authorList>
    </citation>
    <scope>NUCLEOTIDE SEQUENCE</scope>
</reference>
<name>A0A0D3IQQ4_EMIH1</name>
<dbReference type="Gene3D" id="3.30.160.20">
    <property type="match status" value="1"/>
</dbReference>
<dbReference type="Pfam" id="PF00472">
    <property type="entry name" value="RF-1"/>
    <property type="match status" value="1"/>
</dbReference>
<dbReference type="InterPro" id="IPR045853">
    <property type="entry name" value="Pep_chain_release_fac_I_sf"/>
</dbReference>
<feature type="compositionally biased region" description="Pro residues" evidence="4">
    <location>
        <begin position="142"/>
        <end position="160"/>
    </location>
</feature>
<dbReference type="HOGENOM" id="CLU_036856_0_7_1"/>
<dbReference type="PANTHER" id="PTHR43804:SF8">
    <property type="entry name" value="PEPTIDE CHAIN RELEASE FACTOR APG3, CHLOROPLASTIC"/>
    <property type="match status" value="1"/>
</dbReference>
<keyword evidence="2" id="KW-0648">Protein biosynthesis</keyword>
<dbReference type="PANTHER" id="PTHR43804">
    <property type="entry name" value="LD18447P"/>
    <property type="match status" value="1"/>
</dbReference>
<dbReference type="KEGG" id="ehx:EMIHUDRAFT_66757"/>
<organism evidence="6 7">
    <name type="scientific">Emiliania huxleyi (strain CCMP1516)</name>
    <dbReference type="NCBI Taxonomy" id="280463"/>
    <lineage>
        <taxon>Eukaryota</taxon>
        <taxon>Haptista</taxon>
        <taxon>Haptophyta</taxon>
        <taxon>Prymnesiophyceae</taxon>
        <taxon>Isochrysidales</taxon>
        <taxon>Noelaerhabdaceae</taxon>
        <taxon>Emiliania</taxon>
    </lineage>
</organism>
<dbReference type="GO" id="GO:0005737">
    <property type="term" value="C:cytoplasm"/>
    <property type="evidence" value="ECO:0007669"/>
    <property type="project" value="UniProtKB-ARBA"/>
</dbReference>
<dbReference type="Pfam" id="PF03462">
    <property type="entry name" value="PCRF"/>
    <property type="match status" value="1"/>
</dbReference>
<dbReference type="InterPro" id="IPR005139">
    <property type="entry name" value="PCRF"/>
</dbReference>